<keyword evidence="1" id="KW-1133">Transmembrane helix</keyword>
<keyword evidence="1" id="KW-0472">Membrane</keyword>
<protein>
    <submittedName>
        <fullName evidence="2">Sporulation protein YunB</fullName>
    </submittedName>
</protein>
<name>A0A5S5AH78_9FIRM</name>
<evidence type="ECO:0000256" key="1">
    <source>
        <dbReference type="SAM" id="Phobius"/>
    </source>
</evidence>
<dbReference type="Proteomes" id="UP000322294">
    <property type="component" value="Unassembled WGS sequence"/>
</dbReference>
<evidence type="ECO:0000313" key="3">
    <source>
        <dbReference type="Proteomes" id="UP000322294"/>
    </source>
</evidence>
<organism evidence="2 3">
    <name type="scientific">Thermosediminibacter litoriperuensis</name>
    <dbReference type="NCBI Taxonomy" id="291989"/>
    <lineage>
        <taxon>Bacteria</taxon>
        <taxon>Bacillati</taxon>
        <taxon>Bacillota</taxon>
        <taxon>Clostridia</taxon>
        <taxon>Thermosediminibacterales</taxon>
        <taxon>Thermosediminibacteraceae</taxon>
        <taxon>Thermosediminibacter</taxon>
    </lineage>
</organism>
<accession>A0A5S5AH78</accession>
<dbReference type="Pfam" id="PF09560">
    <property type="entry name" value="Spore_YunB"/>
    <property type="match status" value="1"/>
</dbReference>
<gene>
    <name evidence="2" type="ORF">LZ11_02103</name>
</gene>
<dbReference type="InterPro" id="IPR014197">
    <property type="entry name" value="Sporulation_prot_YunB"/>
</dbReference>
<proteinExistence type="predicted"/>
<dbReference type="EMBL" id="VNHO01000028">
    <property type="protein sequence ID" value="TYP49826.1"/>
    <property type="molecule type" value="Genomic_DNA"/>
</dbReference>
<dbReference type="OrthoDB" id="1649278at2"/>
<dbReference type="PIRSF" id="PIRSF021383">
    <property type="entry name" value="YunB"/>
    <property type="match status" value="1"/>
</dbReference>
<reference evidence="2 3" key="1">
    <citation type="submission" date="2019-07" db="EMBL/GenBank/DDBJ databases">
        <title>Genomic Encyclopedia of Type Strains, Phase I: the one thousand microbial genomes (KMG-I) project.</title>
        <authorList>
            <person name="Kyrpides N."/>
        </authorList>
    </citation>
    <scope>NUCLEOTIDE SEQUENCE [LARGE SCALE GENOMIC DNA]</scope>
    <source>
        <strain evidence="2 3">DSM 16647</strain>
    </source>
</reference>
<keyword evidence="1" id="KW-0812">Transmembrane</keyword>
<dbReference type="RefSeq" id="WP_148867789.1">
    <property type="nucleotide sequence ID" value="NZ_VNHO01000028.1"/>
</dbReference>
<sequence>MFGRPKWYRRIFTYKLVNFYVLLITMAVLAFFMFIFIERQIAPSVLAIAEARARILATEAINRAVKEKITKNVQYKDLITIHKDVSGQITLIQINTIEINRIETETTLEVVRTLKEITMDGIKIPLGVITGSKILANMGPSINVSLYPVGTAQVDTSEAFEEAGINQTRHKIILDITAQVRVVQPFLSSNVEIKTNVPIAETIIVGNVPQTILDFKQ</sequence>
<keyword evidence="3" id="KW-1185">Reference proteome</keyword>
<dbReference type="AlphaFoldDB" id="A0A5S5AH78"/>
<comment type="caution">
    <text evidence="2">The sequence shown here is derived from an EMBL/GenBank/DDBJ whole genome shotgun (WGS) entry which is preliminary data.</text>
</comment>
<evidence type="ECO:0000313" key="2">
    <source>
        <dbReference type="EMBL" id="TYP49826.1"/>
    </source>
</evidence>
<feature type="transmembrane region" description="Helical" evidence="1">
    <location>
        <begin position="12"/>
        <end position="37"/>
    </location>
</feature>
<dbReference type="NCBIfam" id="TIGR02832">
    <property type="entry name" value="spo_yunB"/>
    <property type="match status" value="1"/>
</dbReference>